<dbReference type="PANTHER" id="PTHR32039">
    <property type="entry name" value="MAGNESIUM-CHELATASE SUBUNIT CHLI"/>
    <property type="match status" value="1"/>
</dbReference>
<evidence type="ECO:0000256" key="1">
    <source>
        <dbReference type="ARBA" id="ARBA00006354"/>
    </source>
</evidence>
<organism evidence="5">
    <name type="scientific">Thermosulfurimonas dismutans</name>
    <dbReference type="NCBI Taxonomy" id="999894"/>
    <lineage>
        <taxon>Bacteria</taxon>
        <taxon>Pseudomonadati</taxon>
        <taxon>Thermodesulfobacteriota</taxon>
        <taxon>Thermodesulfobacteria</taxon>
        <taxon>Thermodesulfobacteriales</taxon>
        <taxon>Thermodesulfobacteriaceae</taxon>
        <taxon>Thermosulfurimonas</taxon>
    </lineage>
</organism>
<dbReference type="SMART" id="SM00382">
    <property type="entry name" value="AAA"/>
    <property type="match status" value="1"/>
</dbReference>
<dbReference type="Pfam" id="PF13541">
    <property type="entry name" value="ChlI"/>
    <property type="match status" value="1"/>
</dbReference>
<keyword evidence="2" id="KW-0547">Nucleotide-binding</keyword>
<comment type="caution">
    <text evidence="5">The sequence shown here is derived from an EMBL/GenBank/DDBJ whole genome shotgun (WGS) entry which is preliminary data.</text>
</comment>
<gene>
    <name evidence="5" type="ORF">ENJ40_08995</name>
</gene>
<dbReference type="InterPro" id="IPR025158">
    <property type="entry name" value="Mg_chelat-rel_C"/>
</dbReference>
<dbReference type="SUPFAM" id="SSF54211">
    <property type="entry name" value="Ribosomal protein S5 domain 2-like"/>
    <property type="match status" value="1"/>
</dbReference>
<dbReference type="AlphaFoldDB" id="A0A7C3CH61"/>
<dbReference type="PANTHER" id="PTHR32039:SF7">
    <property type="entry name" value="COMPETENCE PROTEIN COMM"/>
    <property type="match status" value="1"/>
</dbReference>
<dbReference type="PROSITE" id="PS50051">
    <property type="entry name" value="MCM_2"/>
    <property type="match status" value="1"/>
</dbReference>
<dbReference type="InterPro" id="IPR001208">
    <property type="entry name" value="MCM_dom"/>
</dbReference>
<evidence type="ECO:0000313" key="5">
    <source>
        <dbReference type="EMBL" id="HFC98570.1"/>
    </source>
</evidence>
<dbReference type="Gene3D" id="3.40.50.300">
    <property type="entry name" value="P-loop containing nucleotide triphosphate hydrolases"/>
    <property type="match status" value="1"/>
</dbReference>
<dbReference type="Pfam" id="PF13335">
    <property type="entry name" value="Mg_chelatase_C"/>
    <property type="match status" value="1"/>
</dbReference>
<dbReference type="InterPro" id="IPR045006">
    <property type="entry name" value="CHLI-like"/>
</dbReference>
<feature type="domain" description="MCM C-terminal AAA(+) ATPase" evidence="4">
    <location>
        <begin position="286"/>
        <end position="384"/>
    </location>
</feature>
<dbReference type="InterPro" id="IPR027417">
    <property type="entry name" value="P-loop_NTPase"/>
</dbReference>
<dbReference type="InterPro" id="IPR003593">
    <property type="entry name" value="AAA+_ATPase"/>
</dbReference>
<dbReference type="GO" id="GO:0005524">
    <property type="term" value="F:ATP binding"/>
    <property type="evidence" value="ECO:0007669"/>
    <property type="project" value="UniProtKB-KW"/>
</dbReference>
<comment type="similarity">
    <text evidence="1">Belongs to the Mg-chelatase subunits D/I family. ComM subfamily.</text>
</comment>
<accession>A0A7C3CH61</accession>
<name>A0A7C3CH61_9BACT</name>
<dbReference type="InterPro" id="IPR000523">
    <property type="entry name" value="Mg_chelatse_chII-like_cat_dom"/>
</dbReference>
<dbReference type="Gene3D" id="3.30.230.10">
    <property type="match status" value="1"/>
</dbReference>
<protein>
    <submittedName>
        <fullName evidence="5">ATP-binding protein</fullName>
    </submittedName>
</protein>
<dbReference type="Pfam" id="PF01078">
    <property type="entry name" value="Mg_chelatase"/>
    <property type="match status" value="1"/>
</dbReference>
<dbReference type="EMBL" id="DRMH01000121">
    <property type="protein sequence ID" value="HFC98570.1"/>
    <property type="molecule type" value="Genomic_DNA"/>
</dbReference>
<sequence length="504" mass="55444">MPVRVFTAALSGVEAFPVEVEVDLAFGLPGTTIVGLPDSTVRESRERIRAAIKNSGYEYPDRRITINLSPADVKKEGAGFDLPMAVGLLSATGVLPPEAVEGHLFLGELALDGRLKATRGVLPVALAAGRFGFETLVVPRENGSEAALAPGIRVLAVEHLAQLVEYFHGRAEIPSVSPPSPSTYSYSEDLSDIVGQETARRALEIAAAGGHNLLLVGPPGAGKTMLARRLPTILPEMSWEEALETTRIYSVAGLLSPENPLVLSRPFRSPHHTISEVGLIGGGSQLRPGEISLAHHGVLFLDELPEFNRRALEALREPLEEGRVTITRATGSVTFPARFLLVCAMNPCRCGYYGDPRRPCRCTPQEIRRYRSRLSGPLLDRIDLQLEVPAVDHRELAAERRGEPSEVVRRRVIRARKRQEERYGIPGKTNAGLTVREVQEWCRPDREGRQLLEKAGDKLGLSARAYHRILRVARTIADLEEEERISVRHISEAIQYRSLDRALP</sequence>
<evidence type="ECO:0000256" key="2">
    <source>
        <dbReference type="ARBA" id="ARBA00022741"/>
    </source>
</evidence>
<evidence type="ECO:0000259" key="4">
    <source>
        <dbReference type="PROSITE" id="PS50051"/>
    </source>
</evidence>
<dbReference type="InterPro" id="IPR004482">
    <property type="entry name" value="Mg_chelat-rel"/>
</dbReference>
<keyword evidence="3 5" id="KW-0067">ATP-binding</keyword>
<dbReference type="PRINTS" id="PR01657">
    <property type="entry name" value="MCMFAMILY"/>
</dbReference>
<reference evidence="5" key="1">
    <citation type="journal article" date="2020" name="mSystems">
        <title>Genome- and Community-Level Interaction Insights into Carbon Utilization and Element Cycling Functions of Hydrothermarchaeota in Hydrothermal Sediment.</title>
        <authorList>
            <person name="Zhou Z."/>
            <person name="Liu Y."/>
            <person name="Xu W."/>
            <person name="Pan J."/>
            <person name="Luo Z.H."/>
            <person name="Li M."/>
        </authorList>
    </citation>
    <scope>NUCLEOTIDE SEQUENCE [LARGE SCALE GENOMIC DNA]</scope>
    <source>
        <strain evidence="5">HyVt-483</strain>
    </source>
</reference>
<dbReference type="InterPro" id="IPR020568">
    <property type="entry name" value="Ribosomal_Su5_D2-typ_SF"/>
</dbReference>
<dbReference type="SUPFAM" id="SSF52540">
    <property type="entry name" value="P-loop containing nucleoside triphosphate hydrolases"/>
    <property type="match status" value="1"/>
</dbReference>
<dbReference type="NCBIfam" id="TIGR00368">
    <property type="entry name" value="YifB family Mg chelatase-like AAA ATPase"/>
    <property type="match status" value="1"/>
</dbReference>
<dbReference type="Proteomes" id="UP000886043">
    <property type="component" value="Unassembled WGS sequence"/>
</dbReference>
<dbReference type="InterPro" id="IPR014721">
    <property type="entry name" value="Ribsml_uS5_D2-typ_fold_subgr"/>
</dbReference>
<dbReference type="GO" id="GO:0003677">
    <property type="term" value="F:DNA binding"/>
    <property type="evidence" value="ECO:0007669"/>
    <property type="project" value="InterPro"/>
</dbReference>
<proteinExistence type="inferred from homology"/>
<evidence type="ECO:0000256" key="3">
    <source>
        <dbReference type="ARBA" id="ARBA00022840"/>
    </source>
</evidence>